<feature type="domain" description="Fork-head" evidence="9">
    <location>
        <begin position="13"/>
        <end position="107"/>
    </location>
</feature>
<dbReference type="FunCoup" id="A0A6J0BIR6">
    <property type="interactions" value="1"/>
</dbReference>
<reference evidence="11" key="1">
    <citation type="submission" date="2025-08" db="UniProtKB">
        <authorList>
            <consortium name="RefSeq"/>
        </authorList>
    </citation>
    <scope>IDENTIFICATION</scope>
    <source>
        <tissue evidence="11">Thorax and Abdomen</tissue>
    </source>
</reference>
<dbReference type="Pfam" id="PF00250">
    <property type="entry name" value="Forkhead"/>
    <property type="match status" value="1"/>
</dbReference>
<feature type="region of interest" description="Disordered" evidence="8">
    <location>
        <begin position="226"/>
        <end position="249"/>
    </location>
</feature>
<dbReference type="AlphaFoldDB" id="A0A6J0BIR6"/>
<dbReference type="InterPro" id="IPR030456">
    <property type="entry name" value="TF_fork_head_CS_2"/>
</dbReference>
<dbReference type="PANTHER" id="PTHR11829">
    <property type="entry name" value="FORKHEAD BOX PROTEIN"/>
    <property type="match status" value="1"/>
</dbReference>
<dbReference type="FunFam" id="1.10.10.10:FF:000082">
    <property type="entry name" value="forkhead box protein B2"/>
    <property type="match status" value="1"/>
</dbReference>
<dbReference type="PROSITE" id="PS00658">
    <property type="entry name" value="FORK_HEAD_2"/>
    <property type="match status" value="1"/>
</dbReference>
<comment type="subcellular location">
    <subcellularLocation>
        <location evidence="1 7">Nucleus</location>
    </subcellularLocation>
</comment>
<feature type="region of interest" description="Disordered" evidence="8">
    <location>
        <begin position="386"/>
        <end position="430"/>
    </location>
</feature>
<evidence type="ECO:0000256" key="3">
    <source>
        <dbReference type="ARBA" id="ARBA00023125"/>
    </source>
</evidence>
<accession>A0A6J0BIR6</accession>
<evidence type="ECO:0000313" key="11">
    <source>
        <dbReference type="RefSeq" id="XP_015514396.1"/>
    </source>
</evidence>
<organism evidence="11">
    <name type="scientific">Neodiprion lecontei</name>
    <name type="common">Redheaded pine sawfly</name>
    <dbReference type="NCBI Taxonomy" id="441921"/>
    <lineage>
        <taxon>Eukaryota</taxon>
        <taxon>Metazoa</taxon>
        <taxon>Ecdysozoa</taxon>
        <taxon>Arthropoda</taxon>
        <taxon>Hexapoda</taxon>
        <taxon>Insecta</taxon>
        <taxon>Pterygota</taxon>
        <taxon>Neoptera</taxon>
        <taxon>Endopterygota</taxon>
        <taxon>Hymenoptera</taxon>
        <taxon>Tenthredinoidea</taxon>
        <taxon>Diprionidae</taxon>
        <taxon>Diprioninae</taxon>
        <taxon>Neodiprion</taxon>
    </lineage>
</organism>
<keyword evidence="3 7" id="KW-0238">DNA-binding</keyword>
<proteinExistence type="predicted"/>
<evidence type="ECO:0000259" key="9">
    <source>
        <dbReference type="PROSITE" id="PS50039"/>
    </source>
</evidence>
<dbReference type="PROSITE" id="PS50039">
    <property type="entry name" value="FORK_HEAD_3"/>
    <property type="match status" value="1"/>
</dbReference>
<evidence type="ECO:0000256" key="2">
    <source>
        <dbReference type="ARBA" id="ARBA00023015"/>
    </source>
</evidence>
<evidence type="ECO:0000256" key="1">
    <source>
        <dbReference type="ARBA" id="ARBA00004123"/>
    </source>
</evidence>
<feature type="compositionally biased region" description="Low complexity" evidence="8">
    <location>
        <begin position="412"/>
        <end position="423"/>
    </location>
</feature>
<dbReference type="PROSITE" id="PS00657">
    <property type="entry name" value="FORK_HEAD_1"/>
    <property type="match status" value="1"/>
</dbReference>
<evidence type="ECO:0000256" key="5">
    <source>
        <dbReference type="ARBA" id="ARBA00023242"/>
    </source>
</evidence>
<evidence type="ECO:0000256" key="4">
    <source>
        <dbReference type="ARBA" id="ARBA00023163"/>
    </source>
</evidence>
<dbReference type="InterPro" id="IPR018122">
    <property type="entry name" value="TF_fork_head_CS_1"/>
</dbReference>
<dbReference type="KEGG" id="nlo:107220347"/>
<keyword evidence="4" id="KW-0804">Transcription</keyword>
<dbReference type="SMART" id="SM00339">
    <property type="entry name" value="FH"/>
    <property type="match status" value="1"/>
</dbReference>
<name>A0A6J0BIR6_NEOLC</name>
<dbReference type="InterPro" id="IPR001766">
    <property type="entry name" value="Fork_head_dom"/>
</dbReference>
<dbReference type="SUPFAM" id="SSF46785">
    <property type="entry name" value="Winged helix' DNA-binding domain"/>
    <property type="match status" value="1"/>
</dbReference>
<dbReference type="GeneID" id="107220347"/>
<keyword evidence="5 7" id="KW-0539">Nucleus</keyword>
<sequence length="430" mass="46117">MPRPSRESYGEQKPPYSYISLTAMAIWSSREKMLPLAEIYRFIADRFPYYRRDTRRWQNSLRHNLSFNDCFIKVPRGPHTPGKGAYWALHPAALSMFENGSFLRRRKRFKLPKAAKAESQALAETAARLAATNNCSGAESFGPSISDNNSGSFHHHQGISLTQRQIDFLQATSSLAGLHTLYPVARDQRAISLPPEYHTPPRSEFSTGYNVKEFGTLAQSGTTILPGTDSDSRILPKRPKPLNPAHKSFSIESIIESSTDSTASRSSRTAGLSSLNPLLSTSTSVGLLPPWCGPSIYTSGMTTSPSVYPLHLHQAAAVYATALATANLFGSHSGLQGPGKTSSSSAPTPASTASLYGLYAAGFPAMLGLGPAAPIPDTTLGLSVPHPISLPPTPTTSPTILALPQPPRGPDSSTTSSYSQGQSCRDLAST</sequence>
<keyword evidence="2" id="KW-0805">Transcription regulation</keyword>
<dbReference type="InterPro" id="IPR036388">
    <property type="entry name" value="WH-like_DNA-bd_sf"/>
</dbReference>
<dbReference type="PRINTS" id="PR00053">
    <property type="entry name" value="FORKHEAD"/>
</dbReference>
<evidence type="ECO:0000313" key="10">
    <source>
        <dbReference type="Proteomes" id="UP000829291"/>
    </source>
</evidence>
<comment type="function">
    <text evidence="6">Involved in development during embryogenesis.</text>
</comment>
<keyword evidence="10" id="KW-1185">Reference proteome</keyword>
<dbReference type="Proteomes" id="UP000829291">
    <property type="component" value="Chromosome 5"/>
</dbReference>
<gene>
    <name evidence="11" type="primary">LOC107220347</name>
</gene>
<protein>
    <submittedName>
        <fullName evidence="11">Fork head domain-containing protein FD4-like</fullName>
    </submittedName>
</protein>
<dbReference type="OrthoDB" id="5954824at2759"/>
<dbReference type="GO" id="GO:0009653">
    <property type="term" value="P:anatomical structure morphogenesis"/>
    <property type="evidence" value="ECO:0007669"/>
    <property type="project" value="TreeGrafter"/>
</dbReference>
<dbReference type="InterPro" id="IPR036390">
    <property type="entry name" value="WH_DNA-bd_sf"/>
</dbReference>
<dbReference type="PANTHER" id="PTHR11829:SF377">
    <property type="entry name" value="FORK HEAD DOMAIN-CONTAINING PROTEIN FD4-RELATED"/>
    <property type="match status" value="1"/>
</dbReference>
<feature type="DNA-binding region" description="Fork-head" evidence="7">
    <location>
        <begin position="13"/>
        <end position="107"/>
    </location>
</feature>
<dbReference type="InterPro" id="IPR050211">
    <property type="entry name" value="FOX_domain-containing"/>
</dbReference>
<dbReference type="GO" id="GO:0005634">
    <property type="term" value="C:nucleus"/>
    <property type="evidence" value="ECO:0007669"/>
    <property type="project" value="UniProtKB-SubCell"/>
</dbReference>
<evidence type="ECO:0000256" key="6">
    <source>
        <dbReference type="ARBA" id="ARBA00060234"/>
    </source>
</evidence>
<evidence type="ECO:0000256" key="8">
    <source>
        <dbReference type="SAM" id="MobiDB-lite"/>
    </source>
</evidence>
<dbReference type="GO" id="GO:0030154">
    <property type="term" value="P:cell differentiation"/>
    <property type="evidence" value="ECO:0007669"/>
    <property type="project" value="TreeGrafter"/>
</dbReference>
<dbReference type="Gene3D" id="1.10.10.10">
    <property type="entry name" value="Winged helix-like DNA-binding domain superfamily/Winged helix DNA-binding domain"/>
    <property type="match status" value="1"/>
</dbReference>
<dbReference type="GO" id="GO:0000981">
    <property type="term" value="F:DNA-binding transcription factor activity, RNA polymerase II-specific"/>
    <property type="evidence" value="ECO:0007669"/>
    <property type="project" value="TreeGrafter"/>
</dbReference>
<dbReference type="RefSeq" id="XP_015514396.1">
    <property type="nucleotide sequence ID" value="XM_015658910.2"/>
</dbReference>
<dbReference type="InParanoid" id="A0A6J0BIR6"/>
<dbReference type="GO" id="GO:0000978">
    <property type="term" value="F:RNA polymerase II cis-regulatory region sequence-specific DNA binding"/>
    <property type="evidence" value="ECO:0007669"/>
    <property type="project" value="TreeGrafter"/>
</dbReference>
<evidence type="ECO:0000256" key="7">
    <source>
        <dbReference type="PROSITE-ProRule" id="PRU00089"/>
    </source>
</evidence>